<dbReference type="Pfam" id="PF19861">
    <property type="entry name" value="DUF6335"/>
    <property type="match status" value="1"/>
</dbReference>
<dbReference type="InterPro" id="IPR046298">
    <property type="entry name" value="DUF6335"/>
</dbReference>
<proteinExistence type="predicted"/>
<gene>
    <name evidence="2" type="ORF">DCF25_11975</name>
</gene>
<evidence type="ECO:0000313" key="2">
    <source>
        <dbReference type="EMBL" id="PZO16813.1"/>
    </source>
</evidence>
<feature type="region of interest" description="Disordered" evidence="1">
    <location>
        <begin position="1"/>
        <end position="76"/>
    </location>
</feature>
<evidence type="ECO:0000256" key="1">
    <source>
        <dbReference type="SAM" id="MobiDB-lite"/>
    </source>
</evidence>
<evidence type="ECO:0000313" key="3">
    <source>
        <dbReference type="Proteomes" id="UP000249354"/>
    </source>
</evidence>
<reference evidence="2 3" key="2">
    <citation type="submission" date="2018-06" db="EMBL/GenBank/DDBJ databases">
        <title>Metagenomic assembly of (sub)arctic Cyanobacteria and their associated microbiome from non-axenic cultures.</title>
        <authorList>
            <person name="Baurain D."/>
        </authorList>
    </citation>
    <scope>NUCLEOTIDE SEQUENCE [LARGE SCALE GENOMIC DNA]</scope>
    <source>
        <strain evidence="2">ULC129bin1</strain>
    </source>
</reference>
<dbReference type="EMBL" id="QBMC01000075">
    <property type="protein sequence ID" value="PZO16813.1"/>
    <property type="molecule type" value="Genomic_DNA"/>
</dbReference>
<organism evidence="2 3">
    <name type="scientific">Leptolyngbya foveolarum</name>
    <dbReference type="NCBI Taxonomy" id="47253"/>
    <lineage>
        <taxon>Bacteria</taxon>
        <taxon>Bacillati</taxon>
        <taxon>Cyanobacteriota</taxon>
        <taxon>Cyanophyceae</taxon>
        <taxon>Leptolyngbyales</taxon>
        <taxon>Leptolyngbyaceae</taxon>
        <taxon>Leptolyngbya group</taxon>
        <taxon>Leptolyngbya</taxon>
    </lineage>
</organism>
<protein>
    <submittedName>
        <fullName evidence="2">Uncharacterized protein</fullName>
    </submittedName>
</protein>
<name>A0A2W4U768_9CYAN</name>
<sequence length="76" mass="8268">MEDTDSKPKQAAVDGKSAYAGNAWTEPTDMGVDKMGTEAGLDVQPEEPLAIAEELSERDEERYELNPDSANRPAVE</sequence>
<dbReference type="Proteomes" id="UP000249354">
    <property type="component" value="Unassembled WGS sequence"/>
</dbReference>
<accession>A0A2W4U768</accession>
<dbReference type="AlphaFoldDB" id="A0A2W4U768"/>
<reference evidence="3" key="1">
    <citation type="submission" date="2018-04" db="EMBL/GenBank/DDBJ databases">
        <authorList>
            <person name="Cornet L."/>
        </authorList>
    </citation>
    <scope>NUCLEOTIDE SEQUENCE [LARGE SCALE GENOMIC DNA]</scope>
</reference>
<comment type="caution">
    <text evidence="2">The sequence shown here is derived from an EMBL/GenBank/DDBJ whole genome shotgun (WGS) entry which is preliminary data.</text>
</comment>